<sequence>MSQAPARRRSNGFVTERKNCVFGQPNWCISLMMLMMDAQDPTKDIRLFTNSPCWALSNIDRRPF</sequence>
<proteinExistence type="predicted"/>
<accession>A0A4Y7LA72</accession>
<evidence type="ECO:0000313" key="1">
    <source>
        <dbReference type="EMBL" id="RZC82373.1"/>
    </source>
</evidence>
<protein>
    <submittedName>
        <fullName evidence="1">Uncharacterized protein</fullName>
    </submittedName>
</protein>
<name>A0A4Y7LA72_PAPSO</name>
<keyword evidence="2" id="KW-1185">Reference proteome</keyword>
<organism evidence="1 2">
    <name type="scientific">Papaver somniferum</name>
    <name type="common">Opium poppy</name>
    <dbReference type="NCBI Taxonomy" id="3469"/>
    <lineage>
        <taxon>Eukaryota</taxon>
        <taxon>Viridiplantae</taxon>
        <taxon>Streptophyta</taxon>
        <taxon>Embryophyta</taxon>
        <taxon>Tracheophyta</taxon>
        <taxon>Spermatophyta</taxon>
        <taxon>Magnoliopsida</taxon>
        <taxon>Ranunculales</taxon>
        <taxon>Papaveraceae</taxon>
        <taxon>Papaveroideae</taxon>
        <taxon>Papaver</taxon>
    </lineage>
</organism>
<dbReference type="Gramene" id="RZC82373">
    <property type="protein sequence ID" value="RZC82373"/>
    <property type="gene ID" value="C5167_045158"/>
</dbReference>
<gene>
    <name evidence="1" type="ORF">C5167_045158</name>
</gene>
<dbReference type="AlphaFoldDB" id="A0A4Y7LA72"/>
<dbReference type="Proteomes" id="UP000316621">
    <property type="component" value="Chromosome 11"/>
</dbReference>
<evidence type="ECO:0000313" key="2">
    <source>
        <dbReference type="Proteomes" id="UP000316621"/>
    </source>
</evidence>
<dbReference type="EMBL" id="CM010725">
    <property type="protein sequence ID" value="RZC82373.1"/>
    <property type="molecule type" value="Genomic_DNA"/>
</dbReference>
<reference evidence="1 2" key="1">
    <citation type="journal article" date="2018" name="Science">
        <title>The opium poppy genome and morphinan production.</title>
        <authorList>
            <person name="Guo L."/>
            <person name="Winzer T."/>
            <person name="Yang X."/>
            <person name="Li Y."/>
            <person name="Ning Z."/>
            <person name="He Z."/>
            <person name="Teodor R."/>
            <person name="Lu Y."/>
            <person name="Bowser T.A."/>
            <person name="Graham I.A."/>
            <person name="Ye K."/>
        </authorList>
    </citation>
    <scope>NUCLEOTIDE SEQUENCE [LARGE SCALE GENOMIC DNA]</scope>
    <source>
        <strain evidence="2">cv. HN1</strain>
        <tissue evidence="1">Leaves</tissue>
    </source>
</reference>